<evidence type="ECO:0000313" key="2">
    <source>
        <dbReference type="EMBL" id="SOQ59155.1"/>
    </source>
</evidence>
<protein>
    <submittedName>
        <fullName evidence="2">SFRICE_010845</fullName>
    </submittedName>
</protein>
<sequence>MDEKGPISTARSLELCPVYGNRFTPYYMGLITQIVIMALRAVMCTSAYPFDDKRRDDTTTISCLLSFQDEKLLLYYISSRLLSPKREENHPMPSPAPWVRQKSVRLLQTKNHPVPACRAGVPVTRVGVSPTGLHMWWSEDSLRRARNARRRRP</sequence>
<dbReference type="EMBL" id="ODYU01012713">
    <property type="protein sequence ID" value="SOQ59155.1"/>
    <property type="molecule type" value="Genomic_DNA"/>
</dbReference>
<accession>A0A2H1X1D7</accession>
<keyword evidence="1" id="KW-0812">Transmembrane</keyword>
<evidence type="ECO:0000256" key="1">
    <source>
        <dbReference type="SAM" id="Phobius"/>
    </source>
</evidence>
<organism evidence="2">
    <name type="scientific">Spodoptera frugiperda</name>
    <name type="common">Fall armyworm</name>
    <dbReference type="NCBI Taxonomy" id="7108"/>
    <lineage>
        <taxon>Eukaryota</taxon>
        <taxon>Metazoa</taxon>
        <taxon>Ecdysozoa</taxon>
        <taxon>Arthropoda</taxon>
        <taxon>Hexapoda</taxon>
        <taxon>Insecta</taxon>
        <taxon>Pterygota</taxon>
        <taxon>Neoptera</taxon>
        <taxon>Endopterygota</taxon>
        <taxon>Lepidoptera</taxon>
        <taxon>Glossata</taxon>
        <taxon>Ditrysia</taxon>
        <taxon>Noctuoidea</taxon>
        <taxon>Noctuidae</taxon>
        <taxon>Amphipyrinae</taxon>
        <taxon>Spodoptera</taxon>
    </lineage>
</organism>
<proteinExistence type="predicted"/>
<keyword evidence="1" id="KW-1133">Transmembrane helix</keyword>
<keyword evidence="1" id="KW-0472">Membrane</keyword>
<gene>
    <name evidence="2" type="ORF">SFRICE_010845</name>
</gene>
<name>A0A2H1X1D7_SPOFR</name>
<feature type="transmembrane region" description="Helical" evidence="1">
    <location>
        <begin position="26"/>
        <end position="48"/>
    </location>
</feature>
<dbReference type="AlphaFoldDB" id="A0A2H1X1D7"/>
<reference evidence="2" key="1">
    <citation type="submission" date="2016-07" db="EMBL/GenBank/DDBJ databases">
        <authorList>
            <person name="Bretaudeau A."/>
        </authorList>
    </citation>
    <scope>NUCLEOTIDE SEQUENCE</scope>
    <source>
        <strain evidence="2">Rice</strain>
        <tissue evidence="2">Whole body</tissue>
    </source>
</reference>